<reference evidence="5" key="1">
    <citation type="journal article" date="2019" name="bioRxiv">
        <title>The Genome of the Zebra Mussel, Dreissena polymorpha: A Resource for Invasive Species Research.</title>
        <authorList>
            <person name="McCartney M.A."/>
            <person name="Auch B."/>
            <person name="Kono T."/>
            <person name="Mallez S."/>
            <person name="Zhang Y."/>
            <person name="Obille A."/>
            <person name="Becker A."/>
            <person name="Abrahante J.E."/>
            <person name="Garbe J."/>
            <person name="Badalamenti J.P."/>
            <person name="Herman A."/>
            <person name="Mangelson H."/>
            <person name="Liachko I."/>
            <person name="Sullivan S."/>
            <person name="Sone E.D."/>
            <person name="Koren S."/>
            <person name="Silverstein K.A.T."/>
            <person name="Beckman K.B."/>
            <person name="Gohl D.M."/>
        </authorList>
    </citation>
    <scope>NUCLEOTIDE SEQUENCE</scope>
    <source>
        <strain evidence="5">Duluth1</strain>
        <tissue evidence="5">Whole animal</tissue>
    </source>
</reference>
<evidence type="ECO:0000256" key="2">
    <source>
        <dbReference type="SAM" id="MobiDB-lite"/>
    </source>
</evidence>
<evidence type="ECO:0000259" key="4">
    <source>
        <dbReference type="PROSITE" id="PS50041"/>
    </source>
</evidence>
<evidence type="ECO:0000256" key="3">
    <source>
        <dbReference type="SAM" id="SignalP"/>
    </source>
</evidence>
<feature type="signal peptide" evidence="3">
    <location>
        <begin position="1"/>
        <end position="20"/>
    </location>
</feature>
<dbReference type="CDD" id="cd00037">
    <property type="entry name" value="CLECT"/>
    <property type="match status" value="2"/>
</dbReference>
<dbReference type="EMBL" id="JAIWYP010000005">
    <property type="protein sequence ID" value="KAH3824010.1"/>
    <property type="molecule type" value="Genomic_DNA"/>
</dbReference>
<comment type="caution">
    <text evidence="5">The sequence shown here is derived from an EMBL/GenBank/DDBJ whole genome shotgun (WGS) entry which is preliminary data.</text>
</comment>
<dbReference type="InterPro" id="IPR018378">
    <property type="entry name" value="C-type_lectin_CS"/>
</dbReference>
<dbReference type="InterPro" id="IPR050111">
    <property type="entry name" value="C-type_lectin/snaclec_domain"/>
</dbReference>
<proteinExistence type="predicted"/>
<keyword evidence="1" id="KW-1015">Disulfide bond</keyword>
<dbReference type="SMART" id="SM00034">
    <property type="entry name" value="CLECT"/>
    <property type="match status" value="2"/>
</dbReference>
<dbReference type="InterPro" id="IPR016187">
    <property type="entry name" value="CTDL_fold"/>
</dbReference>
<dbReference type="PROSITE" id="PS50041">
    <property type="entry name" value="C_TYPE_LECTIN_2"/>
    <property type="match status" value="2"/>
</dbReference>
<feature type="domain" description="C-type lectin" evidence="4">
    <location>
        <begin position="441"/>
        <end position="553"/>
    </location>
</feature>
<keyword evidence="3" id="KW-0732">Signal</keyword>
<keyword evidence="6" id="KW-1185">Reference proteome</keyword>
<feature type="region of interest" description="Disordered" evidence="2">
    <location>
        <begin position="113"/>
        <end position="257"/>
    </location>
</feature>
<dbReference type="OrthoDB" id="6162243at2759"/>
<dbReference type="PROSITE" id="PS00615">
    <property type="entry name" value="C_TYPE_LECTIN_1"/>
    <property type="match status" value="1"/>
</dbReference>
<reference evidence="5" key="2">
    <citation type="submission" date="2020-11" db="EMBL/GenBank/DDBJ databases">
        <authorList>
            <person name="McCartney M.A."/>
            <person name="Auch B."/>
            <person name="Kono T."/>
            <person name="Mallez S."/>
            <person name="Becker A."/>
            <person name="Gohl D.M."/>
            <person name="Silverstein K.A.T."/>
            <person name="Koren S."/>
            <person name="Bechman K.B."/>
            <person name="Herman A."/>
            <person name="Abrahante J.E."/>
            <person name="Garbe J."/>
        </authorList>
    </citation>
    <scope>NUCLEOTIDE SEQUENCE</scope>
    <source>
        <strain evidence="5">Duluth1</strain>
        <tissue evidence="5">Whole animal</tissue>
    </source>
</reference>
<dbReference type="Gene3D" id="3.10.100.10">
    <property type="entry name" value="Mannose-Binding Protein A, subunit A"/>
    <property type="match status" value="2"/>
</dbReference>
<gene>
    <name evidence="5" type="ORF">DPMN_125838</name>
</gene>
<sequence>MPVLHSVFSLMLLMATSVQGDYPCICNYNIESSVYESTAKGAPIGYLYEFDCKPEGPPTNDPNWVIIQYEKKYGYIEKGQGVEAQTCPGAPPASDLVTTTTLSVTTELTTSTTVATTTSTSTPASTATTTTPVPITSTTTITTTTPVPSTTTTTTTTTTPKPITPTTTTHEPTTTTKTSTPAPTTTTTTTPVSTTTTTSTTTPTSKTTTTTTPKLTTTTTPIPITTSTTTTITTQRPSTTQRPTQLSTSTPSSQGQYSCPQRYVQHAHSVLGSVFTIDSTCYELVPTDVTWEHAEADCVARGGHLAHIPDQRHQDIIYNMTMRHYGHDIWIGFHDRNQEQQYEWSSGDPVTYSNWQQGHETFAHNVEDCASLAAKTLRGRWDDTTCLWLMAYLCEFNDANAQTMPTAGIFTGVTGTDGDLHMCPLLVQSHARVFNYPLAQHGDSCYELQTDETVTWEHGEAICKQRGGHLVSITSAAEQAFVEAFMSRHNPNHAVWIGLHDRNVEGNYEWTSGDSLTYINWIPNHKGNFESSQTEDCIVLVPYQSGQWDDIPCGFRDPLFGDDMGAQYFSFCEYKTHSSPASLIG</sequence>
<dbReference type="InterPro" id="IPR001304">
    <property type="entry name" value="C-type_lectin-like"/>
</dbReference>
<evidence type="ECO:0000313" key="5">
    <source>
        <dbReference type="EMBL" id="KAH3824010.1"/>
    </source>
</evidence>
<dbReference type="Proteomes" id="UP000828390">
    <property type="component" value="Unassembled WGS sequence"/>
</dbReference>
<name>A0A9D4GYG3_DREPO</name>
<evidence type="ECO:0000256" key="1">
    <source>
        <dbReference type="ARBA" id="ARBA00023157"/>
    </source>
</evidence>
<organism evidence="5 6">
    <name type="scientific">Dreissena polymorpha</name>
    <name type="common">Zebra mussel</name>
    <name type="synonym">Mytilus polymorpha</name>
    <dbReference type="NCBI Taxonomy" id="45954"/>
    <lineage>
        <taxon>Eukaryota</taxon>
        <taxon>Metazoa</taxon>
        <taxon>Spiralia</taxon>
        <taxon>Lophotrochozoa</taxon>
        <taxon>Mollusca</taxon>
        <taxon>Bivalvia</taxon>
        <taxon>Autobranchia</taxon>
        <taxon>Heteroconchia</taxon>
        <taxon>Euheterodonta</taxon>
        <taxon>Imparidentia</taxon>
        <taxon>Neoheterodontei</taxon>
        <taxon>Myida</taxon>
        <taxon>Dreissenoidea</taxon>
        <taxon>Dreissenidae</taxon>
        <taxon>Dreissena</taxon>
    </lineage>
</organism>
<dbReference type="InterPro" id="IPR016186">
    <property type="entry name" value="C-type_lectin-like/link_sf"/>
</dbReference>
<dbReference type="AlphaFoldDB" id="A0A9D4GYG3"/>
<feature type="chain" id="PRO_5038426442" description="C-type lectin domain-containing protein" evidence="3">
    <location>
        <begin position="21"/>
        <end position="585"/>
    </location>
</feature>
<protein>
    <recommendedName>
        <fullName evidence="4">C-type lectin domain-containing protein</fullName>
    </recommendedName>
</protein>
<dbReference type="SUPFAM" id="SSF56436">
    <property type="entry name" value="C-type lectin-like"/>
    <property type="match status" value="2"/>
</dbReference>
<feature type="domain" description="C-type lectin" evidence="4">
    <location>
        <begin position="277"/>
        <end position="395"/>
    </location>
</feature>
<dbReference type="PANTHER" id="PTHR22803">
    <property type="entry name" value="MANNOSE, PHOSPHOLIPASE, LECTIN RECEPTOR RELATED"/>
    <property type="match status" value="1"/>
</dbReference>
<evidence type="ECO:0000313" key="6">
    <source>
        <dbReference type="Proteomes" id="UP000828390"/>
    </source>
</evidence>
<accession>A0A9D4GYG3</accession>
<dbReference type="Pfam" id="PF00059">
    <property type="entry name" value="Lectin_C"/>
    <property type="match status" value="2"/>
</dbReference>
<feature type="compositionally biased region" description="Low complexity" evidence="2">
    <location>
        <begin position="113"/>
        <end position="254"/>
    </location>
</feature>